<comment type="caution">
    <text evidence="8">The sequence shown here is derived from an EMBL/GenBank/DDBJ whole genome shotgun (WGS) entry which is preliminary data.</text>
</comment>
<evidence type="ECO:0000256" key="1">
    <source>
        <dbReference type="ARBA" id="ARBA00006471"/>
    </source>
</evidence>
<evidence type="ECO:0000313" key="9">
    <source>
        <dbReference type="Proteomes" id="UP001250932"/>
    </source>
</evidence>
<evidence type="ECO:0000256" key="7">
    <source>
        <dbReference type="RuleBase" id="RU003660"/>
    </source>
</evidence>
<dbReference type="Gene3D" id="3.30.1490.10">
    <property type="match status" value="1"/>
</dbReference>
<dbReference type="EMBL" id="JAQOUE010000002">
    <property type="protein sequence ID" value="MDT7043843.1"/>
    <property type="molecule type" value="Genomic_DNA"/>
</dbReference>
<evidence type="ECO:0000313" key="8">
    <source>
        <dbReference type="EMBL" id="MDT7043843.1"/>
    </source>
</evidence>
<sequence>MSMTDPVADLFVRLLNAGRRAHPTVGIPASRLKANILSVFQAEGFIQSFEPTTINGHPGLEVKLRYHPGREKKPILGGIKRVSKPGHRIYVGKSDIPRVMGGLGVALISTSKGVITDSEARKNGMGGEVLCYVW</sequence>
<reference evidence="8 9" key="1">
    <citation type="journal article" date="2023" name="ISME J.">
        <title>Cultivation and genomic characterization of novel and ubiquitous marine nitrite-oxidizing bacteria from the Nitrospirales.</title>
        <authorList>
            <person name="Mueller A.J."/>
            <person name="Daebeler A."/>
            <person name="Herbold C.W."/>
            <person name="Kirkegaard R.H."/>
            <person name="Daims H."/>
        </authorList>
    </citation>
    <scope>NUCLEOTIDE SEQUENCE [LARGE SCALE GENOMIC DNA]</scope>
    <source>
        <strain evidence="8 9">EB</strain>
    </source>
</reference>
<proteinExistence type="inferred from homology"/>
<comment type="function">
    <text evidence="6">One of the primary rRNA binding proteins, it binds directly to 16S rRNA central domain where it helps coordinate assembly of the platform of the 30S subunit.</text>
</comment>
<dbReference type="InterPro" id="IPR047863">
    <property type="entry name" value="Ribosomal_uS8_CS"/>
</dbReference>
<evidence type="ECO:0000256" key="2">
    <source>
        <dbReference type="ARBA" id="ARBA00022980"/>
    </source>
</evidence>
<protein>
    <recommendedName>
        <fullName evidence="4 6">Small ribosomal subunit protein uS8</fullName>
    </recommendedName>
</protein>
<comment type="subunit">
    <text evidence="5 6">Part of the 30S ribosomal subunit. Contacts proteins S5 and S12.</text>
</comment>
<comment type="similarity">
    <text evidence="1 6 7">Belongs to the universal ribosomal protein uS8 family.</text>
</comment>
<keyword evidence="6" id="KW-0694">RNA-binding</keyword>
<dbReference type="PANTHER" id="PTHR11758">
    <property type="entry name" value="40S RIBOSOMAL PROTEIN S15A"/>
    <property type="match status" value="1"/>
</dbReference>
<dbReference type="Proteomes" id="UP001250932">
    <property type="component" value="Unassembled WGS sequence"/>
</dbReference>
<dbReference type="InterPro" id="IPR035987">
    <property type="entry name" value="Ribosomal_uS8_sf"/>
</dbReference>
<keyword evidence="6" id="KW-0699">rRNA-binding</keyword>
<evidence type="ECO:0000256" key="6">
    <source>
        <dbReference type="HAMAP-Rule" id="MF_01302"/>
    </source>
</evidence>
<dbReference type="RefSeq" id="WP_313834433.1">
    <property type="nucleotide sequence ID" value="NZ_JAQOUE010000002.1"/>
</dbReference>
<dbReference type="SUPFAM" id="SSF56047">
    <property type="entry name" value="Ribosomal protein S8"/>
    <property type="match status" value="1"/>
</dbReference>
<organism evidence="8 9">
    <name type="scientific">Candidatus Nitronereus thalassa</name>
    <dbReference type="NCBI Taxonomy" id="3020898"/>
    <lineage>
        <taxon>Bacteria</taxon>
        <taxon>Pseudomonadati</taxon>
        <taxon>Nitrospirota</taxon>
        <taxon>Nitrospiria</taxon>
        <taxon>Nitrospirales</taxon>
        <taxon>Nitrospiraceae</taxon>
        <taxon>Candidatus Nitronereus</taxon>
    </lineage>
</organism>
<dbReference type="InterPro" id="IPR000630">
    <property type="entry name" value="Ribosomal_uS8"/>
</dbReference>
<dbReference type="NCBIfam" id="NF001109">
    <property type="entry name" value="PRK00136.1"/>
    <property type="match status" value="1"/>
</dbReference>
<gene>
    <name evidence="6 8" type="primary">rpsH</name>
    <name evidence="8" type="ORF">PPG34_15920</name>
</gene>
<dbReference type="PROSITE" id="PS00053">
    <property type="entry name" value="RIBOSOMAL_S8"/>
    <property type="match status" value="1"/>
</dbReference>
<name>A0ABU3KC20_9BACT</name>
<keyword evidence="2 6" id="KW-0689">Ribosomal protein</keyword>
<evidence type="ECO:0000256" key="4">
    <source>
        <dbReference type="ARBA" id="ARBA00035258"/>
    </source>
</evidence>
<accession>A0ABU3KC20</accession>
<evidence type="ECO:0000256" key="5">
    <source>
        <dbReference type="ARBA" id="ARBA00046740"/>
    </source>
</evidence>
<dbReference type="Pfam" id="PF00410">
    <property type="entry name" value="Ribosomal_S8"/>
    <property type="match status" value="1"/>
</dbReference>
<evidence type="ECO:0000256" key="3">
    <source>
        <dbReference type="ARBA" id="ARBA00023274"/>
    </source>
</evidence>
<dbReference type="GO" id="GO:0005840">
    <property type="term" value="C:ribosome"/>
    <property type="evidence" value="ECO:0007669"/>
    <property type="project" value="UniProtKB-KW"/>
</dbReference>
<dbReference type="Gene3D" id="3.30.1370.30">
    <property type="match status" value="1"/>
</dbReference>
<dbReference type="HAMAP" id="MF_01302_B">
    <property type="entry name" value="Ribosomal_uS8_B"/>
    <property type="match status" value="1"/>
</dbReference>
<keyword evidence="3 6" id="KW-0687">Ribonucleoprotein</keyword>
<keyword evidence="9" id="KW-1185">Reference proteome</keyword>